<dbReference type="EMBL" id="ML736274">
    <property type="protein sequence ID" value="KAE8374823.1"/>
    <property type="molecule type" value="Genomic_DNA"/>
</dbReference>
<evidence type="ECO:0000313" key="3">
    <source>
        <dbReference type="EMBL" id="KAE8374823.1"/>
    </source>
</evidence>
<evidence type="ECO:0008006" key="5">
    <source>
        <dbReference type="Google" id="ProtNLM"/>
    </source>
</evidence>
<evidence type="ECO:0000256" key="2">
    <source>
        <dbReference type="SAM" id="SignalP"/>
    </source>
</evidence>
<dbReference type="OrthoDB" id="4459017at2759"/>
<name>A0A5N7AYM5_9EURO</name>
<keyword evidence="4" id="KW-1185">Reference proteome</keyword>
<keyword evidence="2" id="KW-0732">Signal</keyword>
<dbReference type="Proteomes" id="UP000326198">
    <property type="component" value="Unassembled WGS sequence"/>
</dbReference>
<accession>A0A5N7AYM5</accession>
<feature type="signal peptide" evidence="2">
    <location>
        <begin position="1"/>
        <end position="18"/>
    </location>
</feature>
<proteinExistence type="predicted"/>
<dbReference type="AlphaFoldDB" id="A0A5N7AYM5"/>
<feature type="chain" id="PRO_5025040742" description="Apple domain-containing protein" evidence="2">
    <location>
        <begin position="19"/>
        <end position="254"/>
    </location>
</feature>
<feature type="compositionally biased region" description="Acidic residues" evidence="1">
    <location>
        <begin position="124"/>
        <end position="145"/>
    </location>
</feature>
<gene>
    <name evidence="3" type="ORF">BDV26DRAFT_283941</name>
</gene>
<organism evidence="3 4">
    <name type="scientific">Aspergillus bertholletiae</name>
    <dbReference type="NCBI Taxonomy" id="1226010"/>
    <lineage>
        <taxon>Eukaryota</taxon>
        <taxon>Fungi</taxon>
        <taxon>Dikarya</taxon>
        <taxon>Ascomycota</taxon>
        <taxon>Pezizomycotina</taxon>
        <taxon>Eurotiomycetes</taxon>
        <taxon>Eurotiomycetidae</taxon>
        <taxon>Eurotiales</taxon>
        <taxon>Aspergillaceae</taxon>
        <taxon>Aspergillus</taxon>
        <taxon>Aspergillus subgen. Circumdati</taxon>
    </lineage>
</organism>
<evidence type="ECO:0000256" key="1">
    <source>
        <dbReference type="SAM" id="MobiDB-lite"/>
    </source>
</evidence>
<reference evidence="3 4" key="1">
    <citation type="submission" date="2019-04" db="EMBL/GenBank/DDBJ databases">
        <title>Friends and foes A comparative genomics studyof 23 Aspergillus species from section Flavi.</title>
        <authorList>
            <consortium name="DOE Joint Genome Institute"/>
            <person name="Kjaerbolling I."/>
            <person name="Vesth T."/>
            <person name="Frisvad J.C."/>
            <person name="Nybo J.L."/>
            <person name="Theobald S."/>
            <person name="Kildgaard S."/>
            <person name="Isbrandt T."/>
            <person name="Kuo A."/>
            <person name="Sato A."/>
            <person name="Lyhne E.K."/>
            <person name="Kogle M.E."/>
            <person name="Wiebenga A."/>
            <person name="Kun R.S."/>
            <person name="Lubbers R.J."/>
            <person name="Makela M.R."/>
            <person name="Barry K."/>
            <person name="Chovatia M."/>
            <person name="Clum A."/>
            <person name="Daum C."/>
            <person name="Haridas S."/>
            <person name="He G."/>
            <person name="LaButti K."/>
            <person name="Lipzen A."/>
            <person name="Mondo S."/>
            <person name="Riley R."/>
            <person name="Salamov A."/>
            <person name="Simmons B.A."/>
            <person name="Magnuson J.K."/>
            <person name="Henrissat B."/>
            <person name="Mortensen U.H."/>
            <person name="Larsen T.O."/>
            <person name="Devries R.P."/>
            <person name="Grigoriev I.V."/>
            <person name="Machida M."/>
            <person name="Baker S.E."/>
            <person name="Andersen M.R."/>
        </authorList>
    </citation>
    <scope>NUCLEOTIDE SEQUENCE [LARGE SCALE GENOMIC DNA]</scope>
    <source>
        <strain evidence="3 4">IBT 29228</strain>
    </source>
</reference>
<protein>
    <recommendedName>
        <fullName evidence="5">Apple domain-containing protein</fullName>
    </recommendedName>
</protein>
<evidence type="ECO:0000313" key="4">
    <source>
        <dbReference type="Proteomes" id="UP000326198"/>
    </source>
</evidence>
<feature type="region of interest" description="Disordered" evidence="1">
    <location>
        <begin position="121"/>
        <end position="145"/>
    </location>
</feature>
<sequence length="254" mass="27500">MKFQVPLALISLAGVAYANEPHARPEYKKICDSPGTEEVEVQPGLYATYHCGKYTTEGKRTGLNVASPEVCVNECSSSASCVGAIWTAKSSLEYPCYLVDHSSEPALKTSKENMWITYRKESKEDEDPFGDSEEDPFGDSEEGEECSSDLEKCQDLAARTCTNAVQNTVYTVGSKKYKVKCATTVTAVVGSGAGMGTKVDVATFQECAEACAKASGCVRANVITEDDKNTCNLYRNPSSDTRTSDMSRSVLYLV</sequence>